<dbReference type="InterPro" id="IPR016152">
    <property type="entry name" value="PTrfase/Anion_transptr"/>
</dbReference>
<evidence type="ECO:0000256" key="1">
    <source>
        <dbReference type="ARBA" id="ARBA00004554"/>
    </source>
</evidence>
<organism evidence="17 18">
    <name type="scientific">Cyprinus carpio</name>
    <name type="common">Common carp</name>
    <dbReference type="NCBI Taxonomy" id="7962"/>
    <lineage>
        <taxon>Eukaryota</taxon>
        <taxon>Metazoa</taxon>
        <taxon>Chordata</taxon>
        <taxon>Craniata</taxon>
        <taxon>Vertebrata</taxon>
        <taxon>Euteleostomi</taxon>
        <taxon>Actinopterygii</taxon>
        <taxon>Neopterygii</taxon>
        <taxon>Teleostei</taxon>
        <taxon>Ostariophysi</taxon>
        <taxon>Cypriniformes</taxon>
        <taxon>Cyprinidae</taxon>
        <taxon>Cyprininae</taxon>
        <taxon>Cyprinus</taxon>
    </lineage>
</organism>
<dbReference type="FunFam" id="1.10.287.570:FF:000001">
    <property type="entry name" value="Anion exchange protein"/>
    <property type="match status" value="1"/>
</dbReference>
<feature type="transmembrane region" description="Helical" evidence="13">
    <location>
        <begin position="795"/>
        <end position="819"/>
    </location>
</feature>
<dbReference type="Ensembl" id="ENSCCRT00020063096.1">
    <property type="protein sequence ID" value="ENSCCRP00020057220.1"/>
    <property type="gene ID" value="ENSCCRG00020026843.1"/>
</dbReference>
<feature type="compositionally biased region" description="Low complexity" evidence="14">
    <location>
        <begin position="172"/>
        <end position="188"/>
    </location>
</feature>
<feature type="transmembrane region" description="Helical" evidence="13">
    <location>
        <begin position="474"/>
        <end position="505"/>
    </location>
</feature>
<keyword evidence="5 13" id="KW-0812">Transmembrane</keyword>
<dbReference type="GO" id="GO:0016323">
    <property type="term" value="C:basolateral plasma membrane"/>
    <property type="evidence" value="ECO:0007669"/>
    <property type="project" value="UniProtKB-SubCell"/>
</dbReference>
<reference evidence="17" key="1">
    <citation type="submission" date="2025-08" db="UniProtKB">
        <authorList>
            <consortium name="Ensembl"/>
        </authorList>
    </citation>
    <scope>IDENTIFICATION</scope>
</reference>
<feature type="transmembrane region" description="Helical" evidence="13">
    <location>
        <begin position="754"/>
        <end position="774"/>
    </location>
</feature>
<dbReference type="Gene3D" id="3.40.930.10">
    <property type="entry name" value="Mannitol-specific EII, Chain A"/>
    <property type="match status" value="1"/>
</dbReference>
<name>A0A8C2FK89_CYPCA</name>
<dbReference type="Pfam" id="PF00955">
    <property type="entry name" value="HCO3_cotransp"/>
    <property type="match status" value="1"/>
</dbReference>
<dbReference type="InterPro" id="IPR003024">
    <property type="entry name" value="Na/HCO3_transpt"/>
</dbReference>
<dbReference type="InterPro" id="IPR003020">
    <property type="entry name" value="HCO3_transpt_euk"/>
</dbReference>
<dbReference type="GO" id="GO:0005452">
    <property type="term" value="F:solute:inorganic anion antiporter activity"/>
    <property type="evidence" value="ECO:0007669"/>
    <property type="project" value="InterPro"/>
</dbReference>
<comment type="subcellular location">
    <subcellularLocation>
        <location evidence="1">Basolateral cell membrane</location>
        <topology evidence="1">Multi-pass membrane protein</topology>
    </subcellularLocation>
    <subcellularLocation>
        <location evidence="13">Membrane</location>
        <topology evidence="13">Multi-pass membrane protein</topology>
    </subcellularLocation>
</comment>
<feature type="transmembrane region" description="Helical" evidence="13">
    <location>
        <begin position="855"/>
        <end position="874"/>
    </location>
</feature>
<keyword evidence="3 13" id="KW-0813">Transport</keyword>
<dbReference type="Gene3D" id="1.10.287.570">
    <property type="entry name" value="Helical hairpin bin"/>
    <property type="match status" value="1"/>
</dbReference>
<evidence type="ECO:0000256" key="8">
    <source>
        <dbReference type="ARBA" id="ARBA00023065"/>
    </source>
</evidence>
<evidence type="ECO:0000256" key="9">
    <source>
        <dbReference type="ARBA" id="ARBA00023136"/>
    </source>
</evidence>
<dbReference type="AlphaFoldDB" id="A0A8C2FK89"/>
<evidence type="ECO:0000256" key="6">
    <source>
        <dbReference type="ARBA" id="ARBA00022989"/>
    </source>
</evidence>
<dbReference type="GO" id="GO:0008509">
    <property type="term" value="F:monoatomic anion transmembrane transporter activity"/>
    <property type="evidence" value="ECO:0007669"/>
    <property type="project" value="InterPro"/>
</dbReference>
<protein>
    <recommendedName>
        <fullName evidence="13">Anion exchange protein</fullName>
    </recommendedName>
</protein>
<dbReference type="PANTHER" id="PTHR11453">
    <property type="entry name" value="ANION EXCHANGE PROTEIN"/>
    <property type="match status" value="1"/>
</dbReference>
<feature type="region of interest" description="Disordered" evidence="14">
    <location>
        <begin position="999"/>
        <end position="1036"/>
    </location>
</feature>
<evidence type="ECO:0000259" key="15">
    <source>
        <dbReference type="Pfam" id="PF00955"/>
    </source>
</evidence>
<feature type="compositionally biased region" description="Basic and acidic residues" evidence="14">
    <location>
        <begin position="1015"/>
        <end position="1027"/>
    </location>
</feature>
<dbReference type="InterPro" id="IPR011531">
    <property type="entry name" value="HCO3_transpt-like_TM_dom"/>
</dbReference>
<keyword evidence="8 13" id="KW-0406">Ion transport</keyword>
<dbReference type="PANTHER" id="PTHR11453:SF20">
    <property type="entry name" value="ELECTROGENIC SODIUM BICARBONATE COTRANSPORTER 4"/>
    <property type="match status" value="1"/>
</dbReference>
<evidence type="ECO:0000256" key="11">
    <source>
        <dbReference type="ARBA" id="ARBA00035820"/>
    </source>
</evidence>
<feature type="transmembrane region" description="Helical" evidence="13">
    <location>
        <begin position="660"/>
        <end position="678"/>
    </location>
</feature>
<dbReference type="InterPro" id="IPR013769">
    <property type="entry name" value="Band3_cytoplasmic_dom"/>
</dbReference>
<sequence>MWKMKERSNQERLQARFKLPSPRRLNVLSLSPAAERLRHILREEDEPTPTLFTEMDTLQYEGGEMEWKESARWVKFEEKVEEGGERWSKPHVSTLSLHSLFELRTCLQTGCVLLDLEGYSLPQIVDDIIEKQVQEGLIAPEIREKISFVLLRKHRHQTKKPIHRSLADIGKSSPSNRSPSPSPRSGSGFHRSTEDLRARESGSLSKLRESGLLCLPPSIDLSTTTSGSLEFLISLKNKFMKKIPRDAEASNVLIGEVDFLDKPFVAFVRLAQAATLGGLTEVPVPTRFLFVLLGPDGKTKSYNEIGRAMATLMVDDLFSDVAYKARDREDLIAGIDEFLDEVIVLPPGEWDPKIRIEPPKKLPSAEMRKSVFSLNELGQPNGNAGGGAASAEDEEMPAPHELGEELKFTGRFCGGLWLDIKRKVPWFLSDFYEGFHIQSISAVLFIYLGCITNAITFGGLLGDATDNYQGVMESFLGTALAGTVFCLFGGQPLIILSSTGPILIFEKLLYEFSINNDIDYMEIRLWVGLHSCLQCLILVATDASYIIKYMTRFTEEGFSSLISFIFISDALKKMMSIFNYYPINRDFKPDYITSYRCDCQAPDQVSPLALNVSSPLGLENISDYSMFNFSSLDWNQLSKKECLRFGGSLVGKSCKYVPDLAMLSFILFFGTYSMTISLKKFKASRYFPTKLPKLISDFAIFTSIMTFVGLDMFMGLKTPKLIVPTEFKVLISAGYCYPTRPDRGWIVMPFGKNPWWMCLASFVPALLVTILIFMDQQITAVIMNRKENKLKKGCGYHLDLFWVGILMAVCSFMGLPWYVAATVISIAHIDSLKMESESSAPGEQPQFLGVREQRLTGILVFVLTGVSVFLAPILQYIPMPVLYGVFLYMGVASLHGIQVNLFSLHKKLTDGLEMKLFLMPAKHQPDFVFLRHVPLRRVHLFTLVQITCLAVLWILKSTVAAIIFPVMILGLMVVRKTLDLVFSQHDLAWLDDILPDKDKKKKEDEKKKKEKKKAKPEEHNNSDEEVRTTTIRCVRC</sequence>
<accession>A0A8C2FK89</accession>
<dbReference type="GO" id="GO:0051453">
    <property type="term" value="P:regulation of intracellular pH"/>
    <property type="evidence" value="ECO:0007669"/>
    <property type="project" value="TreeGrafter"/>
</dbReference>
<evidence type="ECO:0000256" key="10">
    <source>
        <dbReference type="ARBA" id="ARBA00023201"/>
    </source>
</evidence>
<evidence type="ECO:0000256" key="7">
    <source>
        <dbReference type="ARBA" id="ARBA00023053"/>
    </source>
</evidence>
<dbReference type="Proteomes" id="UP000694701">
    <property type="component" value="Unplaced"/>
</dbReference>
<dbReference type="FunFam" id="3.40.930.10:FF:000002">
    <property type="entry name" value="Anion exchange protein"/>
    <property type="match status" value="1"/>
</dbReference>
<evidence type="ECO:0000256" key="2">
    <source>
        <dbReference type="ARBA" id="ARBA00010993"/>
    </source>
</evidence>
<dbReference type="Pfam" id="PF07565">
    <property type="entry name" value="Band_3_cyto"/>
    <property type="match status" value="1"/>
</dbReference>
<feature type="domain" description="Bicarbonate transporter-like transmembrane" evidence="15">
    <location>
        <begin position="411"/>
        <end position="994"/>
    </location>
</feature>
<feature type="transmembrane region" description="Helical" evidence="13">
    <location>
        <begin position="440"/>
        <end position="462"/>
    </location>
</feature>
<evidence type="ECO:0000256" key="14">
    <source>
        <dbReference type="SAM" id="MobiDB-lite"/>
    </source>
</evidence>
<keyword evidence="10" id="KW-0739">Sodium transport</keyword>
<comment type="catalytic activity">
    <reaction evidence="12">
        <text>2 hydrogencarbonate(out) + Na(+)(out) = 2 hydrogencarbonate(in) + Na(+)(in)</text>
        <dbReference type="Rhea" id="RHEA:72215"/>
        <dbReference type="ChEBI" id="CHEBI:17544"/>
        <dbReference type="ChEBI" id="CHEBI:29101"/>
    </reaction>
</comment>
<dbReference type="PRINTS" id="PR01231">
    <property type="entry name" value="HCO3TRNSPORT"/>
</dbReference>
<keyword evidence="6 13" id="KW-1133">Transmembrane helix</keyword>
<evidence type="ECO:0000256" key="12">
    <source>
        <dbReference type="ARBA" id="ARBA00036309"/>
    </source>
</evidence>
<feature type="domain" description="Band 3 cytoplasmic" evidence="16">
    <location>
        <begin position="50"/>
        <end position="352"/>
    </location>
</feature>
<feature type="region of interest" description="Disordered" evidence="14">
    <location>
        <begin position="159"/>
        <end position="195"/>
    </location>
</feature>
<evidence type="ECO:0000256" key="4">
    <source>
        <dbReference type="ARBA" id="ARBA00022475"/>
    </source>
</evidence>
<evidence type="ECO:0000256" key="3">
    <source>
        <dbReference type="ARBA" id="ARBA00022448"/>
    </source>
</evidence>
<proteinExistence type="inferred from homology"/>
<evidence type="ECO:0000256" key="5">
    <source>
        <dbReference type="ARBA" id="ARBA00022692"/>
    </source>
</evidence>
<comment type="similarity">
    <text evidence="2 13">Belongs to the anion exchanger (TC 2.A.31) family.</text>
</comment>
<dbReference type="GO" id="GO:0008510">
    <property type="term" value="F:sodium:bicarbonate symporter activity"/>
    <property type="evidence" value="ECO:0007669"/>
    <property type="project" value="TreeGrafter"/>
</dbReference>
<feature type="transmembrane region" description="Helical" evidence="13">
    <location>
        <begin position="943"/>
        <end position="974"/>
    </location>
</feature>
<evidence type="ECO:0000259" key="16">
    <source>
        <dbReference type="Pfam" id="PF07565"/>
    </source>
</evidence>
<evidence type="ECO:0000313" key="17">
    <source>
        <dbReference type="Ensembl" id="ENSCCRP00020057220.1"/>
    </source>
</evidence>
<dbReference type="PRINTS" id="PR01232">
    <property type="entry name" value="NAHCO3TRSPRT"/>
</dbReference>
<feature type="transmembrane region" description="Helical" evidence="13">
    <location>
        <begin position="525"/>
        <end position="546"/>
    </location>
</feature>
<keyword evidence="7" id="KW-0915">Sodium</keyword>
<comment type="catalytic activity">
    <reaction evidence="11">
        <text>3 hydrogencarbonate(out) + Na(+)(out) = 3 hydrogencarbonate(in) + Na(+)(in)</text>
        <dbReference type="Rhea" id="RHEA:72219"/>
        <dbReference type="ChEBI" id="CHEBI:17544"/>
        <dbReference type="ChEBI" id="CHEBI:29101"/>
    </reaction>
</comment>
<keyword evidence="9 13" id="KW-0472">Membrane</keyword>
<evidence type="ECO:0000256" key="13">
    <source>
        <dbReference type="RuleBase" id="RU362035"/>
    </source>
</evidence>
<dbReference type="SUPFAM" id="SSF55804">
    <property type="entry name" value="Phoshotransferase/anion transport protein"/>
    <property type="match status" value="1"/>
</dbReference>
<evidence type="ECO:0000313" key="18">
    <source>
        <dbReference type="Proteomes" id="UP000694701"/>
    </source>
</evidence>
<feature type="transmembrane region" description="Helical" evidence="13">
    <location>
        <begin position="698"/>
        <end position="716"/>
    </location>
</feature>
<feature type="transmembrane region" description="Helical" evidence="13">
    <location>
        <begin position="881"/>
        <end position="904"/>
    </location>
</feature>
<dbReference type="NCBIfam" id="TIGR00834">
    <property type="entry name" value="ae"/>
    <property type="match status" value="1"/>
</dbReference>
<keyword evidence="4" id="KW-1003">Cell membrane</keyword>